<name>A0A939ET79_9BACT</name>
<dbReference type="AlphaFoldDB" id="A0A939ET79"/>
<dbReference type="EMBL" id="JAFLQZ010000001">
    <property type="protein sequence ID" value="MBO0356511.1"/>
    <property type="molecule type" value="Genomic_DNA"/>
</dbReference>
<dbReference type="RefSeq" id="WP_206980019.1">
    <property type="nucleotide sequence ID" value="NZ_JAFLQZ010000001.1"/>
</dbReference>
<organism evidence="1 2">
    <name type="scientific">Hymenobacter telluris</name>
    <dbReference type="NCBI Taxonomy" id="2816474"/>
    <lineage>
        <taxon>Bacteria</taxon>
        <taxon>Pseudomonadati</taxon>
        <taxon>Bacteroidota</taxon>
        <taxon>Cytophagia</taxon>
        <taxon>Cytophagales</taxon>
        <taxon>Hymenobacteraceae</taxon>
        <taxon>Hymenobacter</taxon>
    </lineage>
</organism>
<dbReference type="Proteomes" id="UP000664144">
    <property type="component" value="Unassembled WGS sequence"/>
</dbReference>
<protein>
    <submittedName>
        <fullName evidence="1">Uncharacterized protein</fullName>
    </submittedName>
</protein>
<proteinExistence type="predicted"/>
<keyword evidence="2" id="KW-1185">Reference proteome</keyword>
<evidence type="ECO:0000313" key="1">
    <source>
        <dbReference type="EMBL" id="MBO0356511.1"/>
    </source>
</evidence>
<evidence type="ECO:0000313" key="2">
    <source>
        <dbReference type="Proteomes" id="UP000664144"/>
    </source>
</evidence>
<gene>
    <name evidence="1" type="ORF">J0X19_01010</name>
</gene>
<reference evidence="1" key="1">
    <citation type="submission" date="2021-03" db="EMBL/GenBank/DDBJ databases">
        <authorList>
            <person name="Kim M.K."/>
        </authorList>
    </citation>
    <scope>NUCLEOTIDE SEQUENCE</scope>
    <source>
        <strain evidence="1">BT186</strain>
    </source>
</reference>
<comment type="caution">
    <text evidence="1">The sequence shown here is derived from an EMBL/GenBank/DDBJ whole genome shotgun (WGS) entry which is preliminary data.</text>
</comment>
<sequence length="160" mass="18163">MSKPSCEIIPGTKFTGKGIIVLQRGQGQDGSYSMKFFPVCQLDTTDILASLRKAEVGLSFSTSEWYRLIRPTTYGQVQSPFKEKTVTLTTNDPIERDVHCWDCGLNDRFIIPVSITLSDTLDIYPVNNEIYNYTLKTKQGNFSLRFRSTSQVEVHEIKPI</sequence>
<accession>A0A939ET79</accession>